<reference evidence="3" key="1">
    <citation type="journal article" date="2019" name="Int. J. Syst. Evol. Microbiol.">
        <title>The Global Catalogue of Microorganisms (GCM) 10K type strain sequencing project: providing services to taxonomists for standard genome sequencing and annotation.</title>
        <authorList>
            <consortium name="The Broad Institute Genomics Platform"/>
            <consortium name="The Broad Institute Genome Sequencing Center for Infectious Disease"/>
            <person name="Wu L."/>
            <person name="Ma J."/>
        </authorList>
    </citation>
    <scope>NUCLEOTIDE SEQUENCE [LARGE SCALE GENOMIC DNA]</scope>
    <source>
        <strain evidence="3">CCUG 60023</strain>
    </source>
</reference>
<keyword evidence="3" id="KW-1185">Reference proteome</keyword>
<feature type="region of interest" description="Disordered" evidence="1">
    <location>
        <begin position="1"/>
        <end position="30"/>
    </location>
</feature>
<evidence type="ECO:0000313" key="3">
    <source>
        <dbReference type="Proteomes" id="UP001597101"/>
    </source>
</evidence>
<gene>
    <name evidence="2" type="ORF">ACFQ14_07955</name>
</gene>
<dbReference type="InterPro" id="IPR018772">
    <property type="entry name" value="Transcription_activator_HlyU"/>
</dbReference>
<evidence type="ECO:0000256" key="1">
    <source>
        <dbReference type="SAM" id="MobiDB-lite"/>
    </source>
</evidence>
<dbReference type="Pfam" id="PF10115">
    <property type="entry name" value="HlyU"/>
    <property type="match status" value="1"/>
</dbReference>
<evidence type="ECO:0000313" key="2">
    <source>
        <dbReference type="EMBL" id="MFD0916335.1"/>
    </source>
</evidence>
<comment type="caution">
    <text evidence="2">The sequence shown here is derived from an EMBL/GenBank/DDBJ whole genome shotgun (WGS) entry which is preliminary data.</text>
</comment>
<dbReference type="Proteomes" id="UP001597101">
    <property type="component" value="Unassembled WGS sequence"/>
</dbReference>
<name>A0ABW3FGE5_9HYPH</name>
<accession>A0ABW3FGE5</accession>
<sequence>MSFLKKLFGGSKSSGATGSWAEPDAQEEHEGYTIAAAPVSEGGQFRLAGTISKEIDGEVKTHQLIRADMFPNKEEAVAFTFRKAKQVIKEQGDRLFS</sequence>
<dbReference type="RefSeq" id="WP_377212192.1">
    <property type="nucleotide sequence ID" value="NZ_JBHTJV010000005.1"/>
</dbReference>
<organism evidence="2 3">
    <name type="scientific">Pseudahrensia aquimaris</name>
    <dbReference type="NCBI Taxonomy" id="744461"/>
    <lineage>
        <taxon>Bacteria</taxon>
        <taxon>Pseudomonadati</taxon>
        <taxon>Pseudomonadota</taxon>
        <taxon>Alphaproteobacteria</taxon>
        <taxon>Hyphomicrobiales</taxon>
        <taxon>Ahrensiaceae</taxon>
        <taxon>Pseudahrensia</taxon>
    </lineage>
</organism>
<dbReference type="EMBL" id="JBHTJV010000005">
    <property type="protein sequence ID" value="MFD0916335.1"/>
    <property type="molecule type" value="Genomic_DNA"/>
</dbReference>
<proteinExistence type="predicted"/>
<protein>
    <submittedName>
        <fullName evidence="2">HlyU family transcriptional regulator</fullName>
    </submittedName>
</protein>